<evidence type="ECO:0000313" key="4">
    <source>
        <dbReference type="Proteomes" id="UP000000531"/>
    </source>
</evidence>
<dbReference type="HOGENOM" id="CLU_159099_3_3_9"/>
<keyword evidence="1" id="KW-0472">Membrane</keyword>
<keyword evidence="1" id="KW-0812">Transmembrane</keyword>
<keyword evidence="1" id="KW-1133">Transmembrane helix</keyword>
<dbReference type="KEGG" id="ser:SERP2228"/>
<evidence type="ECO:0000313" key="3">
    <source>
        <dbReference type="EMBL" id="AAW53075.1"/>
    </source>
</evidence>
<dbReference type="AlphaFoldDB" id="Q5HKW0"/>
<dbReference type="EMBL" id="CP000029">
    <property type="protein sequence ID" value="AAW53075.1"/>
    <property type="molecule type" value="Genomic_DNA"/>
</dbReference>
<evidence type="ECO:0000256" key="1">
    <source>
        <dbReference type="SAM" id="Phobius"/>
    </source>
</evidence>
<feature type="transmembrane region" description="Helical" evidence="1">
    <location>
        <begin position="15"/>
        <end position="38"/>
    </location>
</feature>
<dbReference type="InterPro" id="IPR018649">
    <property type="entry name" value="SHOCT"/>
</dbReference>
<dbReference type="Proteomes" id="UP000000531">
    <property type="component" value="Chromosome"/>
</dbReference>
<sequence>MTNCMGMGHMMGGMGFIGMIFWIIILGLLFYGVYILIAKASEKPKGVRSDDSLQILKERLAQGEINEDEYEKLKKVLKKD</sequence>
<accession>Q5HKW0</accession>
<keyword evidence="4" id="KW-1185">Reference proteome</keyword>
<name>Q5HKW0_STAEQ</name>
<proteinExistence type="predicted"/>
<feature type="domain" description="SHOCT" evidence="2">
    <location>
        <begin position="51"/>
        <end position="77"/>
    </location>
</feature>
<evidence type="ECO:0000259" key="2">
    <source>
        <dbReference type="Pfam" id="PF09851"/>
    </source>
</evidence>
<dbReference type="Pfam" id="PF09851">
    <property type="entry name" value="SHOCT"/>
    <property type="match status" value="1"/>
</dbReference>
<organism evidence="3 4">
    <name type="scientific">Staphylococcus epidermidis (strain ATCC 35984 / DSM 28319 / BCRC 17069 / CCUG 31568 / BM 3577 / RP62A)</name>
    <dbReference type="NCBI Taxonomy" id="176279"/>
    <lineage>
        <taxon>Bacteria</taxon>
        <taxon>Bacillati</taxon>
        <taxon>Bacillota</taxon>
        <taxon>Bacilli</taxon>
        <taxon>Bacillales</taxon>
        <taxon>Staphylococcaceae</taxon>
        <taxon>Staphylococcus</taxon>
    </lineage>
</organism>
<gene>
    <name evidence="3" type="ordered locus">SERP2228</name>
</gene>
<dbReference type="eggNOG" id="ENOG5033BHB">
    <property type="taxonomic scope" value="Bacteria"/>
</dbReference>
<reference evidence="3 4" key="1">
    <citation type="journal article" date="2005" name="J. Bacteriol.">
        <title>Insights on evolution of virulence and resistance from the complete genome analysis of an early methicillin-resistant Staphylococcus aureus strain and a biofilm-producing methicillin-resistant Staphylococcus epidermidis strain.</title>
        <authorList>
            <person name="Gill S.R."/>
            <person name="Fouts D.E."/>
            <person name="Archer G.L."/>
            <person name="Mongodin E.F."/>
            <person name="Deboy R.T."/>
            <person name="Ravel J."/>
            <person name="Paulsen I.T."/>
            <person name="Kolonay J.F."/>
            <person name="Brinkac L."/>
            <person name="Beanan M."/>
            <person name="Dodson R.J."/>
            <person name="Daugherty S.C."/>
            <person name="Madupu R."/>
            <person name="Angiuoli S.V."/>
            <person name="Durkin A.S."/>
            <person name="Haft D.H."/>
            <person name="Vamathevan J."/>
            <person name="Khouri H."/>
            <person name="Utterback T."/>
            <person name="Lee C."/>
            <person name="Dimitrov G."/>
            <person name="Jiang L."/>
            <person name="Qin H."/>
            <person name="Weidman J."/>
            <person name="Tran K."/>
            <person name="Kang K."/>
            <person name="Hance I.R."/>
            <person name="Nelson K.E."/>
            <person name="Fraser C.M."/>
        </authorList>
    </citation>
    <scope>NUCLEOTIDE SEQUENCE [LARGE SCALE GENOMIC DNA]</scope>
    <source>
        <strain evidence="4">ATCC 35984 / RP62A</strain>
    </source>
</reference>
<protein>
    <recommendedName>
        <fullName evidence="2">SHOCT domain-containing protein</fullName>
    </recommendedName>
</protein>